<evidence type="ECO:0000313" key="7">
    <source>
        <dbReference type="Proteomes" id="UP000198583"/>
    </source>
</evidence>
<proteinExistence type="inferred from homology"/>
<dbReference type="GO" id="GO:0004458">
    <property type="term" value="F:D-lactate dehydrogenase (cytochrome) activity"/>
    <property type="evidence" value="ECO:0007669"/>
    <property type="project" value="TreeGrafter"/>
</dbReference>
<dbReference type="EMBL" id="FOYL01000013">
    <property type="protein sequence ID" value="SFR28291.1"/>
    <property type="molecule type" value="Genomic_DNA"/>
</dbReference>
<dbReference type="GO" id="GO:1903457">
    <property type="term" value="P:lactate catabolic process"/>
    <property type="evidence" value="ECO:0007669"/>
    <property type="project" value="TreeGrafter"/>
</dbReference>
<dbReference type="Proteomes" id="UP000198583">
    <property type="component" value="Unassembled WGS sequence"/>
</dbReference>
<dbReference type="InterPro" id="IPR016166">
    <property type="entry name" value="FAD-bd_PCMH"/>
</dbReference>
<gene>
    <name evidence="6" type="ORF">SAMN04488564_113139</name>
</gene>
<keyword evidence="3" id="KW-0274">FAD</keyword>
<sequence>MRRVSIEQPAAFRPRTITEVLRPATADEVVEIVRSGRRPLHPISTGYNWGLGSGLPVSDGATVLDLSGLDRVRALDLERGYAVVEPGVTQGALAELLRGTPRIFNLTTSSLRTSIIGNSLERGVGVHRARAEDLVGLEVVLADGRREHVGWWPGTSAVPRPHGLGPTLTHLFTQSSFAVVTAAVVGLLPRPEEVRVLPFTFAGDDLADAVDVLRSWTEQRLIPPTTKVYNPVAAQLDGYLAHVCLSGAGEVVEALSSVLLGAARHSPLVAAPPADEVVRATYAGDPDPADTWFQRRTMGCPAERIDAELGLLMFLPIVPFSGEAVTLTEKLIRDCCPSTPAVTVNVLDSDAVDHVIALGFPAGDPSAVIEARETLDRLHQAFAAQGFLAYRRDVDRPGAATALQARIGQALDPDGVFAPGRYAAGG</sequence>
<organism evidence="6 7">
    <name type="scientific">Lentzea waywayandensis</name>
    <dbReference type="NCBI Taxonomy" id="84724"/>
    <lineage>
        <taxon>Bacteria</taxon>
        <taxon>Bacillati</taxon>
        <taxon>Actinomycetota</taxon>
        <taxon>Actinomycetes</taxon>
        <taxon>Pseudonocardiales</taxon>
        <taxon>Pseudonocardiaceae</taxon>
        <taxon>Lentzea</taxon>
    </lineage>
</organism>
<dbReference type="InterPro" id="IPR016169">
    <property type="entry name" value="FAD-bd_PCMH_sub2"/>
</dbReference>
<dbReference type="AlphaFoldDB" id="A0A1I6FE74"/>
<dbReference type="InterPro" id="IPR036318">
    <property type="entry name" value="FAD-bd_PCMH-like_sf"/>
</dbReference>
<comment type="similarity">
    <text evidence="1">Belongs to the FAD-binding oxidoreductase/transferase type 4 family.</text>
</comment>
<name>A0A1I6FE74_9PSEU</name>
<protein>
    <submittedName>
        <fullName evidence="6">4-cresol dehydrogenase (Hydroxylating)</fullName>
    </submittedName>
</protein>
<dbReference type="PANTHER" id="PTHR11748">
    <property type="entry name" value="D-LACTATE DEHYDROGENASE"/>
    <property type="match status" value="1"/>
</dbReference>
<dbReference type="STRING" id="84724.SAMN04488564_113139"/>
<dbReference type="InterPro" id="IPR016167">
    <property type="entry name" value="FAD-bd_PCMH_sub1"/>
</dbReference>
<dbReference type="InterPro" id="IPR016170">
    <property type="entry name" value="Cytok_DH_C_sf"/>
</dbReference>
<dbReference type="SUPFAM" id="SSF56176">
    <property type="entry name" value="FAD-binding/transporter-associated domain-like"/>
    <property type="match status" value="1"/>
</dbReference>
<evidence type="ECO:0000313" key="6">
    <source>
        <dbReference type="EMBL" id="SFR28291.1"/>
    </source>
</evidence>
<dbReference type="SUPFAM" id="SSF55103">
    <property type="entry name" value="FAD-linked oxidases, C-terminal domain"/>
    <property type="match status" value="1"/>
</dbReference>
<feature type="domain" description="FAD-binding PCMH-type" evidence="5">
    <location>
        <begin position="12"/>
        <end position="190"/>
    </location>
</feature>
<dbReference type="PROSITE" id="PS51387">
    <property type="entry name" value="FAD_PCMH"/>
    <property type="match status" value="1"/>
</dbReference>
<dbReference type="GO" id="GO:0071949">
    <property type="term" value="F:FAD binding"/>
    <property type="evidence" value="ECO:0007669"/>
    <property type="project" value="InterPro"/>
</dbReference>
<dbReference type="PANTHER" id="PTHR11748:SF111">
    <property type="entry name" value="D-LACTATE DEHYDROGENASE, MITOCHONDRIAL-RELATED"/>
    <property type="match status" value="1"/>
</dbReference>
<evidence type="ECO:0000259" key="5">
    <source>
        <dbReference type="PROSITE" id="PS51387"/>
    </source>
</evidence>
<keyword evidence="7" id="KW-1185">Reference proteome</keyword>
<evidence type="ECO:0000256" key="3">
    <source>
        <dbReference type="ARBA" id="ARBA00022827"/>
    </source>
</evidence>
<evidence type="ECO:0000256" key="2">
    <source>
        <dbReference type="ARBA" id="ARBA00022630"/>
    </source>
</evidence>
<evidence type="ECO:0000256" key="4">
    <source>
        <dbReference type="ARBA" id="ARBA00023002"/>
    </source>
</evidence>
<keyword evidence="4" id="KW-0560">Oxidoreductase</keyword>
<accession>A0A1I6FE74</accession>
<dbReference type="Pfam" id="PF01565">
    <property type="entry name" value="FAD_binding_4"/>
    <property type="match status" value="1"/>
</dbReference>
<evidence type="ECO:0000256" key="1">
    <source>
        <dbReference type="ARBA" id="ARBA00008000"/>
    </source>
</evidence>
<dbReference type="InterPro" id="IPR006094">
    <property type="entry name" value="Oxid_FAD_bind_N"/>
</dbReference>
<dbReference type="Gene3D" id="3.30.43.10">
    <property type="entry name" value="Uridine Diphospho-n-acetylenolpyruvylglucosamine Reductase, domain 2"/>
    <property type="match status" value="1"/>
</dbReference>
<keyword evidence="2" id="KW-0285">Flavoprotein</keyword>
<dbReference type="Gene3D" id="3.40.462.10">
    <property type="entry name" value="FAD-linked oxidases, C-terminal domain"/>
    <property type="match status" value="1"/>
</dbReference>
<dbReference type="GO" id="GO:0008720">
    <property type="term" value="F:D-lactate dehydrogenase (NAD+) activity"/>
    <property type="evidence" value="ECO:0007669"/>
    <property type="project" value="TreeGrafter"/>
</dbReference>
<dbReference type="InterPro" id="IPR016164">
    <property type="entry name" value="FAD-linked_Oxase-like_C"/>
</dbReference>
<reference evidence="7" key="1">
    <citation type="submission" date="2016-10" db="EMBL/GenBank/DDBJ databases">
        <authorList>
            <person name="Varghese N."/>
            <person name="Submissions S."/>
        </authorList>
    </citation>
    <scope>NUCLEOTIDE SEQUENCE [LARGE SCALE GENOMIC DNA]</scope>
    <source>
        <strain evidence="7">DSM 44232</strain>
    </source>
</reference>
<dbReference type="Gene3D" id="3.30.465.10">
    <property type="match status" value="1"/>
</dbReference>